<dbReference type="Pfam" id="PF04973">
    <property type="entry name" value="NMN_transporter"/>
    <property type="match status" value="1"/>
</dbReference>
<evidence type="ECO:0000256" key="1">
    <source>
        <dbReference type="ARBA" id="ARBA00004651"/>
    </source>
</evidence>
<keyword evidence="7 8" id="KW-0472">Membrane</keyword>
<dbReference type="GO" id="GO:0034257">
    <property type="term" value="F:nicotinamide riboside transmembrane transporter activity"/>
    <property type="evidence" value="ECO:0007669"/>
    <property type="project" value="InterPro"/>
</dbReference>
<name>A0A448P2J2_9ACTN</name>
<evidence type="ECO:0000313" key="10">
    <source>
        <dbReference type="Proteomes" id="UP000277858"/>
    </source>
</evidence>
<evidence type="ECO:0000256" key="8">
    <source>
        <dbReference type="SAM" id="Phobius"/>
    </source>
</evidence>
<keyword evidence="3" id="KW-0813">Transport</keyword>
<evidence type="ECO:0000256" key="4">
    <source>
        <dbReference type="ARBA" id="ARBA00022475"/>
    </source>
</evidence>
<evidence type="ECO:0000256" key="7">
    <source>
        <dbReference type="ARBA" id="ARBA00023136"/>
    </source>
</evidence>
<gene>
    <name evidence="9" type="primary">pnuC</name>
    <name evidence="9" type="ORF">NCTC13652_02522</name>
</gene>
<evidence type="ECO:0000256" key="6">
    <source>
        <dbReference type="ARBA" id="ARBA00022989"/>
    </source>
</evidence>
<dbReference type="RefSeq" id="WP_028702272.1">
    <property type="nucleotide sequence ID" value="NZ_LR134473.1"/>
</dbReference>
<reference evidence="9 10" key="1">
    <citation type="submission" date="2018-12" db="EMBL/GenBank/DDBJ databases">
        <authorList>
            <consortium name="Pathogen Informatics"/>
        </authorList>
    </citation>
    <scope>NUCLEOTIDE SEQUENCE [LARGE SCALE GENOMIC DNA]</scope>
    <source>
        <strain evidence="9 10">NCTC13652</strain>
    </source>
</reference>
<comment type="similarity">
    <text evidence="2">Belongs to the nicotinamide ribonucleoside (NR) uptake permease (TC 4.B.1) family.</text>
</comment>
<accession>A0A448P2J2</accession>
<dbReference type="OrthoDB" id="9791248at2"/>
<keyword evidence="4" id="KW-1003">Cell membrane</keyword>
<feature type="transmembrane region" description="Helical" evidence="8">
    <location>
        <begin position="158"/>
        <end position="177"/>
    </location>
</feature>
<dbReference type="AlphaFoldDB" id="A0A448P2J2"/>
<dbReference type="GO" id="GO:0005886">
    <property type="term" value="C:plasma membrane"/>
    <property type="evidence" value="ECO:0007669"/>
    <property type="project" value="UniProtKB-SubCell"/>
</dbReference>
<dbReference type="NCBIfam" id="TIGR01528">
    <property type="entry name" value="NMN_trans_PnuC"/>
    <property type="match status" value="1"/>
</dbReference>
<keyword evidence="10" id="KW-1185">Reference proteome</keyword>
<feature type="transmembrane region" description="Helical" evidence="8">
    <location>
        <begin position="36"/>
        <end position="65"/>
    </location>
</feature>
<evidence type="ECO:0000313" key="9">
    <source>
        <dbReference type="EMBL" id="VEI04295.1"/>
    </source>
</evidence>
<evidence type="ECO:0000256" key="5">
    <source>
        <dbReference type="ARBA" id="ARBA00022692"/>
    </source>
</evidence>
<evidence type="ECO:0000256" key="3">
    <source>
        <dbReference type="ARBA" id="ARBA00022448"/>
    </source>
</evidence>
<dbReference type="PANTHER" id="PTHR36122">
    <property type="entry name" value="NICOTINAMIDE RIBOSIDE TRANSPORTER PNUC"/>
    <property type="match status" value="1"/>
</dbReference>
<dbReference type="EMBL" id="LR134473">
    <property type="protein sequence ID" value="VEI04295.1"/>
    <property type="molecule type" value="Genomic_DNA"/>
</dbReference>
<dbReference type="PANTHER" id="PTHR36122:SF2">
    <property type="entry name" value="NICOTINAMIDE RIBOSIDE TRANSPORTER PNUC"/>
    <property type="match status" value="1"/>
</dbReference>
<keyword evidence="6 8" id="KW-1133">Transmembrane helix</keyword>
<dbReference type="InterPro" id="IPR006419">
    <property type="entry name" value="NMN_transpt_PnuC"/>
</dbReference>
<protein>
    <submittedName>
        <fullName evidence="9">Nicotinamide riboside transporter pnuC</fullName>
    </submittedName>
</protein>
<proteinExistence type="inferred from homology"/>
<feature type="transmembrane region" description="Helical" evidence="8">
    <location>
        <begin position="6"/>
        <end position="24"/>
    </location>
</feature>
<evidence type="ECO:0000256" key="2">
    <source>
        <dbReference type="ARBA" id="ARBA00006669"/>
    </source>
</evidence>
<organism evidence="9 10">
    <name type="scientific">Acidipropionibacterium jensenii</name>
    <dbReference type="NCBI Taxonomy" id="1749"/>
    <lineage>
        <taxon>Bacteria</taxon>
        <taxon>Bacillati</taxon>
        <taxon>Actinomycetota</taxon>
        <taxon>Actinomycetes</taxon>
        <taxon>Propionibacteriales</taxon>
        <taxon>Propionibacteriaceae</taxon>
        <taxon>Acidipropionibacterium</taxon>
    </lineage>
</organism>
<dbReference type="Proteomes" id="UP000277858">
    <property type="component" value="Chromosome"/>
</dbReference>
<feature type="transmembrane region" description="Helical" evidence="8">
    <location>
        <begin position="85"/>
        <end position="105"/>
    </location>
</feature>
<feature type="transmembrane region" description="Helical" evidence="8">
    <location>
        <begin position="135"/>
        <end position="152"/>
    </location>
</feature>
<comment type="subcellular location">
    <subcellularLocation>
        <location evidence="1">Cell membrane</location>
        <topology evidence="1">Multi-pass membrane protein</topology>
    </subcellularLocation>
</comment>
<sequence>MNWTEILGFVSGAVCVWLAVRQNIWNFPVGMAKNVFFFILFIGSGLYADAWLQVLYLVLGGLGWYWWLRGGQDRSHLVVRRTPAWAWPAIGVAVAGGAWAIWALLSVHTDSTVPWGDATTTALSLGAQVMLNRKWIGNWLLWICADAIYIGLYAYKGLYLTAGLYGLFLAMCFVGVAQWRATLREESATARTEREKVAA</sequence>
<dbReference type="STRING" id="1122997.GCA_000425285_00442"/>
<keyword evidence="5 8" id="KW-0812">Transmembrane</keyword>